<feature type="compositionally biased region" description="Basic and acidic residues" evidence="1">
    <location>
        <begin position="1"/>
        <end position="16"/>
    </location>
</feature>
<dbReference type="EMBL" id="JAAORB010000004">
    <property type="protein sequence ID" value="NHQ73661.1"/>
    <property type="molecule type" value="Genomic_DNA"/>
</dbReference>
<dbReference type="AlphaFoldDB" id="A0A967BD10"/>
<comment type="caution">
    <text evidence="2">The sequence shown here is derived from an EMBL/GenBank/DDBJ whole genome shotgun (WGS) entry which is preliminary data.</text>
</comment>
<feature type="region of interest" description="Disordered" evidence="1">
    <location>
        <begin position="1"/>
        <end position="50"/>
    </location>
</feature>
<feature type="compositionally biased region" description="Basic and acidic residues" evidence="1">
    <location>
        <begin position="28"/>
        <end position="42"/>
    </location>
</feature>
<organism evidence="2 3">
    <name type="scientific">Roseovarius gahaiensis</name>
    <dbReference type="NCBI Taxonomy" id="2716691"/>
    <lineage>
        <taxon>Bacteria</taxon>
        <taxon>Pseudomonadati</taxon>
        <taxon>Pseudomonadota</taxon>
        <taxon>Alphaproteobacteria</taxon>
        <taxon>Rhodobacterales</taxon>
        <taxon>Roseobacteraceae</taxon>
        <taxon>Roseovarius</taxon>
    </lineage>
</organism>
<evidence type="ECO:0000313" key="3">
    <source>
        <dbReference type="Proteomes" id="UP000639775"/>
    </source>
</evidence>
<sequence length="76" mass="8363">MAKIKEKQVDLERDPTPEAEASGTFESPEERAAQARHNRDMETLSAQQGPIGRLIGSDDSSLNLSFILLMVGFFAL</sequence>
<dbReference type="Proteomes" id="UP000639775">
    <property type="component" value="Unassembled WGS sequence"/>
</dbReference>
<reference evidence="2" key="1">
    <citation type="submission" date="2020-03" db="EMBL/GenBank/DDBJ databases">
        <title>Roseovarius gahaiensis sp. nov., isolated from Gahai Saline Lake, China.</title>
        <authorList>
            <person name="Sun X."/>
        </authorList>
    </citation>
    <scope>NUCLEOTIDE SEQUENCE</scope>
    <source>
        <strain evidence="2">GH877</strain>
    </source>
</reference>
<evidence type="ECO:0000256" key="1">
    <source>
        <dbReference type="SAM" id="MobiDB-lite"/>
    </source>
</evidence>
<gene>
    <name evidence="2" type="ORF">HAT86_04155</name>
</gene>
<accession>A0A967BD10</accession>
<evidence type="ECO:0000313" key="2">
    <source>
        <dbReference type="EMBL" id="NHQ73661.1"/>
    </source>
</evidence>
<proteinExistence type="predicted"/>
<protein>
    <submittedName>
        <fullName evidence="2">Uncharacterized protein</fullName>
    </submittedName>
</protein>
<name>A0A967BD10_9RHOB</name>
<keyword evidence="3" id="KW-1185">Reference proteome</keyword>
<dbReference type="RefSeq" id="WP_167193699.1">
    <property type="nucleotide sequence ID" value="NZ_JAAORB010000004.1"/>
</dbReference>